<dbReference type="GO" id="GO:0004489">
    <property type="term" value="F:methylenetetrahydrofolate reductase [NAD(P)H] activity"/>
    <property type="evidence" value="ECO:0007669"/>
    <property type="project" value="InterPro"/>
</dbReference>
<keyword evidence="6" id="KW-0521">NADP</keyword>
<dbReference type="InterPro" id="IPR053806">
    <property type="entry name" value="MTHFR_C"/>
</dbReference>
<feature type="region of interest" description="Disordered" evidence="9">
    <location>
        <begin position="335"/>
        <end position="363"/>
    </location>
</feature>
<dbReference type="Pfam" id="PF21895">
    <property type="entry name" value="MTHFR_C"/>
    <property type="match status" value="1"/>
</dbReference>
<dbReference type="InterPro" id="IPR003171">
    <property type="entry name" value="Mehydrof_redctse-like"/>
</dbReference>
<proteinExistence type="inferred from homology"/>
<dbReference type="GO" id="GO:0005829">
    <property type="term" value="C:cytosol"/>
    <property type="evidence" value="ECO:0007669"/>
    <property type="project" value="TreeGrafter"/>
</dbReference>
<keyword evidence="7" id="KW-0560">Oxidoreductase</keyword>
<comment type="cofactor">
    <cofactor evidence="1">
        <name>FAD</name>
        <dbReference type="ChEBI" id="CHEBI:57692"/>
    </cofactor>
</comment>
<feature type="compositionally biased region" description="Polar residues" evidence="9">
    <location>
        <begin position="335"/>
        <end position="348"/>
    </location>
</feature>
<dbReference type="STRING" id="27342.A0A0H2S5L9"/>
<evidence type="ECO:0000256" key="4">
    <source>
        <dbReference type="ARBA" id="ARBA00022630"/>
    </source>
</evidence>
<evidence type="ECO:0000313" key="11">
    <source>
        <dbReference type="EMBL" id="KLO19264.1"/>
    </source>
</evidence>
<dbReference type="UniPathway" id="UPA00193"/>
<dbReference type="GO" id="GO:0009086">
    <property type="term" value="P:methionine biosynthetic process"/>
    <property type="evidence" value="ECO:0007669"/>
    <property type="project" value="TreeGrafter"/>
</dbReference>
<evidence type="ECO:0000259" key="10">
    <source>
        <dbReference type="Pfam" id="PF21895"/>
    </source>
</evidence>
<protein>
    <submittedName>
        <fullName evidence="11">MTHFR-domain-containing protein</fullName>
    </submittedName>
</protein>
<dbReference type="InParanoid" id="A0A0H2S5L9"/>
<dbReference type="EMBL" id="KQ085888">
    <property type="protein sequence ID" value="KLO19264.1"/>
    <property type="molecule type" value="Genomic_DNA"/>
</dbReference>
<evidence type="ECO:0000256" key="3">
    <source>
        <dbReference type="ARBA" id="ARBA00006743"/>
    </source>
</evidence>
<evidence type="ECO:0000256" key="8">
    <source>
        <dbReference type="RuleBase" id="RU004254"/>
    </source>
</evidence>
<dbReference type="CDD" id="cd00537">
    <property type="entry name" value="MTHFR"/>
    <property type="match status" value="1"/>
</dbReference>
<accession>A0A0H2S5L9</accession>
<dbReference type="Proteomes" id="UP000053477">
    <property type="component" value="Unassembled WGS sequence"/>
</dbReference>
<evidence type="ECO:0000256" key="6">
    <source>
        <dbReference type="ARBA" id="ARBA00022857"/>
    </source>
</evidence>
<dbReference type="GO" id="GO:0035999">
    <property type="term" value="P:tetrahydrofolate interconversion"/>
    <property type="evidence" value="ECO:0007669"/>
    <property type="project" value="UniProtKB-UniPathway"/>
</dbReference>
<reference evidence="11 12" key="1">
    <citation type="submission" date="2015-04" db="EMBL/GenBank/DDBJ databases">
        <title>Complete genome sequence of Schizopora paradoxa KUC8140, a cosmopolitan wood degrader in East Asia.</title>
        <authorList>
            <consortium name="DOE Joint Genome Institute"/>
            <person name="Min B."/>
            <person name="Park H."/>
            <person name="Jang Y."/>
            <person name="Kim J.-J."/>
            <person name="Kim K.H."/>
            <person name="Pangilinan J."/>
            <person name="Lipzen A."/>
            <person name="Riley R."/>
            <person name="Grigoriev I.V."/>
            <person name="Spatafora J.W."/>
            <person name="Choi I.-G."/>
        </authorList>
    </citation>
    <scope>NUCLEOTIDE SEQUENCE [LARGE SCALE GENOMIC DNA]</scope>
    <source>
        <strain evidence="11 12">KUC8140</strain>
    </source>
</reference>
<evidence type="ECO:0000256" key="1">
    <source>
        <dbReference type="ARBA" id="ARBA00001974"/>
    </source>
</evidence>
<dbReference type="AlphaFoldDB" id="A0A0H2S5L9"/>
<keyword evidence="4" id="KW-0285">Flavoprotein</keyword>
<evidence type="ECO:0000256" key="5">
    <source>
        <dbReference type="ARBA" id="ARBA00022827"/>
    </source>
</evidence>
<evidence type="ECO:0000256" key="7">
    <source>
        <dbReference type="ARBA" id="ARBA00023002"/>
    </source>
</evidence>
<name>A0A0H2S5L9_9AGAM</name>
<dbReference type="Gene3D" id="3.20.20.220">
    <property type="match status" value="1"/>
</dbReference>
<dbReference type="NCBIfam" id="TIGR00677">
    <property type="entry name" value="fadh2_euk"/>
    <property type="match status" value="1"/>
</dbReference>
<dbReference type="Pfam" id="PF02219">
    <property type="entry name" value="MTHFR"/>
    <property type="match status" value="1"/>
</dbReference>
<dbReference type="PANTHER" id="PTHR45754:SF1">
    <property type="entry name" value="METHYLENETETRAHYDROFOLATE REDUCTASE 1"/>
    <property type="match status" value="1"/>
</dbReference>
<dbReference type="InterPro" id="IPR029041">
    <property type="entry name" value="FAD-linked_oxidoreductase-like"/>
</dbReference>
<keyword evidence="12" id="KW-1185">Reference proteome</keyword>
<keyword evidence="5" id="KW-0274">FAD</keyword>
<evidence type="ECO:0000256" key="9">
    <source>
        <dbReference type="SAM" id="MobiDB-lite"/>
    </source>
</evidence>
<comment type="pathway">
    <text evidence="2 8">One-carbon metabolism; tetrahydrofolate interconversion.</text>
</comment>
<dbReference type="SUPFAM" id="SSF51730">
    <property type="entry name" value="FAD-linked oxidoreductase"/>
    <property type="match status" value="1"/>
</dbReference>
<dbReference type="FunFam" id="3.20.20.220:FF:000002">
    <property type="entry name" value="Methylenetetrahydrofolate reductase"/>
    <property type="match status" value="1"/>
</dbReference>
<dbReference type="FunCoup" id="A0A0H2S5L9">
    <property type="interactions" value="323"/>
</dbReference>
<sequence length="613" mass="68181">MKLIDKINARTSSTPFYSFEFFPPRTDEGFANLLARISRLSEPDPLAVSVTWGAGGTTKERSLDLAQITQSEYGVDTILHLTCTNMELGSVDDALRKAKALGIQNILALRGDPPRGEEYWIPTDPRFTHALDLVKYIKSSPEFASSFCVGVAAYPDGHADREVDAETELDHLKAKVDAGADFIITQLFYDVDAFIVWLGKVRAKGVNVPVIPGIMPLQSYTSFRRLTKLCGTQVPAQLDLDLDAIRHDDQKVKDFGVSLAAKMISRLTTEADVKGVHFCTLNLERSVRKILETLQWSGESSLPNNRLIVDASTMPSPDVPPSGKDLLINPVDASQSATNKLNSTQPIAETQEPGKGDVNNASTWDEFPNGWFGDYKSPAFGTQSDPWNPGTALSRAVAKSHKWGHPKCIEDLTHLFLAHLHSKLASTPFSPAPLSPESLLILPHLEKLTSKGWWTVFSQPAVDGVSSRDEIFGWGPSGGYVFQKGFVEFFAEKKDVDLIESRIRQKGEGWVQFFAANAKGDLRTNVPPGGKNAVTWGVFPGREIAQSTIIERDSFFSWKEEAFLTWKQWAFSYPPESDERKLLESVHDNRWLVSIVHHDFKDAPKLWTFVFDE</sequence>
<feature type="domain" description="MTHFR SAM-binding regulatory" evidence="10">
    <location>
        <begin position="339"/>
        <end position="610"/>
    </location>
</feature>
<dbReference type="GO" id="GO:0071949">
    <property type="term" value="F:FAD binding"/>
    <property type="evidence" value="ECO:0007669"/>
    <property type="project" value="TreeGrafter"/>
</dbReference>
<dbReference type="OrthoDB" id="16284at2759"/>
<evidence type="ECO:0000256" key="2">
    <source>
        <dbReference type="ARBA" id="ARBA00004777"/>
    </source>
</evidence>
<dbReference type="InterPro" id="IPR004621">
    <property type="entry name" value="Fadh2_euk"/>
</dbReference>
<dbReference type="PANTHER" id="PTHR45754">
    <property type="entry name" value="METHYLENETETRAHYDROFOLATE REDUCTASE"/>
    <property type="match status" value="1"/>
</dbReference>
<organism evidence="11 12">
    <name type="scientific">Schizopora paradoxa</name>
    <dbReference type="NCBI Taxonomy" id="27342"/>
    <lineage>
        <taxon>Eukaryota</taxon>
        <taxon>Fungi</taxon>
        <taxon>Dikarya</taxon>
        <taxon>Basidiomycota</taxon>
        <taxon>Agaricomycotina</taxon>
        <taxon>Agaricomycetes</taxon>
        <taxon>Hymenochaetales</taxon>
        <taxon>Schizoporaceae</taxon>
        <taxon>Schizopora</taxon>
    </lineage>
</organism>
<evidence type="ECO:0000313" key="12">
    <source>
        <dbReference type="Proteomes" id="UP000053477"/>
    </source>
</evidence>
<gene>
    <name evidence="11" type="ORF">SCHPADRAFT_918744</name>
</gene>
<comment type="similarity">
    <text evidence="3">Belongs to the methylenetetrahydrofolate reductase family.</text>
</comment>